<accession>A0A6M3XMP5</accession>
<evidence type="ECO:0000313" key="1">
    <source>
        <dbReference type="EMBL" id="QJH99091.1"/>
    </source>
</evidence>
<sequence>MGEEQWNMYKQYFQDYEIAAAQANKDLLPYITEASRLTLEEQTRDIEANAPVKDALRQQQMETIGQTAPVQEKFYQEALGGVDVGKRQAEAGGEAANQLMLGEQTRRRNLSRMGLSPESSAGRDALRTDTVTGAGLIGGARNQARAGAETENFNRLGYALGFGSTGAALPGVQSTQGQGQTYFGNADPYARAVGTYGQAASTYAPLASRVLSSSGTTTTEQPKATFMDFVGQVGGQAIGAFTGGYGSGLGYRMGKG</sequence>
<organism evidence="1">
    <name type="scientific">viral metagenome</name>
    <dbReference type="NCBI Taxonomy" id="1070528"/>
    <lineage>
        <taxon>unclassified sequences</taxon>
        <taxon>metagenomes</taxon>
        <taxon>organismal metagenomes</taxon>
    </lineage>
</organism>
<reference evidence="1" key="1">
    <citation type="submission" date="2020-03" db="EMBL/GenBank/DDBJ databases">
        <title>The deep terrestrial virosphere.</title>
        <authorList>
            <person name="Holmfeldt K."/>
            <person name="Nilsson E."/>
            <person name="Simone D."/>
            <person name="Lopez-Fernandez M."/>
            <person name="Wu X."/>
            <person name="de Brujin I."/>
            <person name="Lundin D."/>
            <person name="Andersson A."/>
            <person name="Bertilsson S."/>
            <person name="Dopson M."/>
        </authorList>
    </citation>
    <scope>NUCLEOTIDE SEQUENCE</scope>
    <source>
        <strain evidence="1">TM448B01489</strain>
    </source>
</reference>
<dbReference type="EMBL" id="MT144768">
    <property type="protein sequence ID" value="QJH99091.1"/>
    <property type="molecule type" value="Genomic_DNA"/>
</dbReference>
<gene>
    <name evidence="1" type="ORF">TM448B01489_0003</name>
</gene>
<proteinExistence type="predicted"/>
<dbReference type="AlphaFoldDB" id="A0A6M3XMP5"/>
<name>A0A6M3XMP5_9ZZZZ</name>
<protein>
    <submittedName>
        <fullName evidence="1">Uncharacterized protein</fullName>
    </submittedName>
</protein>